<accession>A0A0G4HRB4</accession>
<feature type="transmembrane region" description="Helical" evidence="2">
    <location>
        <begin position="170"/>
        <end position="193"/>
    </location>
</feature>
<feature type="region of interest" description="Disordered" evidence="1">
    <location>
        <begin position="415"/>
        <end position="446"/>
    </location>
</feature>
<feature type="transmembrane region" description="Helical" evidence="2">
    <location>
        <begin position="103"/>
        <end position="120"/>
    </location>
</feature>
<evidence type="ECO:0000313" key="3">
    <source>
        <dbReference type="EMBL" id="CEM46840.1"/>
    </source>
</evidence>
<feature type="transmembrane region" description="Helical" evidence="2">
    <location>
        <begin position="287"/>
        <end position="313"/>
    </location>
</feature>
<sequence>MKTWSKAEMDADAYSALMATHYWWCLRSSSSSNFSGGGFAVFAGVFVVLLAQFLQLVCLVCIAPQAFGLDETTFLWSSSQATKAVEAAAHGGSHWDSLKGGAPLLWLCRVAATVVVVYGVQGELKKKKKALEFSMSKVRFVPSFGSPSREGEGEGGAGGDSDIVQGLKPVGFLIFLLHLTAVFISILVCHVGMEVVYAQHDPLHMLLSAVKTLFVQEIDNSVARFYLSDEVREFIFHASDKGASEAGLSLAEAVGFFSSNYIKLVPLMPVISLLLDDYAQGNREKKLLVLWPVLLGLGSLFISLEYLLVIIPIRYSFEDMHKLETNKQSGAIPKPAEGDDGFWGTSNRRIRRIFACCGLCQTQEADYAPCPTGDVEMEARSTAVESQALGGQQTGHRQPAGIQNAFQNAAYVPSAEARQGGNPEEQGVGERQTSVPNLTAFGSVPL</sequence>
<evidence type="ECO:0000256" key="1">
    <source>
        <dbReference type="SAM" id="MobiDB-lite"/>
    </source>
</evidence>
<keyword evidence="2" id="KW-1133">Transmembrane helix</keyword>
<gene>
    <name evidence="3" type="ORF">Cvel_8067</name>
</gene>
<keyword evidence="2" id="KW-0812">Transmembrane</keyword>
<organism evidence="3">
    <name type="scientific">Chromera velia CCMP2878</name>
    <dbReference type="NCBI Taxonomy" id="1169474"/>
    <lineage>
        <taxon>Eukaryota</taxon>
        <taxon>Sar</taxon>
        <taxon>Alveolata</taxon>
        <taxon>Colpodellida</taxon>
        <taxon>Chromeraceae</taxon>
        <taxon>Chromera</taxon>
    </lineage>
</organism>
<protein>
    <submittedName>
        <fullName evidence="3">Uncharacterized protein</fullName>
    </submittedName>
</protein>
<proteinExistence type="predicted"/>
<dbReference type="EMBL" id="CDMZ01003569">
    <property type="protein sequence ID" value="CEM46840.1"/>
    <property type="molecule type" value="Genomic_DNA"/>
</dbReference>
<dbReference type="AlphaFoldDB" id="A0A0G4HRB4"/>
<reference evidence="3" key="1">
    <citation type="submission" date="2014-11" db="EMBL/GenBank/DDBJ databases">
        <authorList>
            <person name="Otto D Thomas"/>
            <person name="Naeem Raeece"/>
        </authorList>
    </citation>
    <scope>NUCLEOTIDE SEQUENCE</scope>
</reference>
<dbReference type="VEuPathDB" id="CryptoDB:Cvel_8067"/>
<feature type="transmembrane region" description="Helical" evidence="2">
    <location>
        <begin position="39"/>
        <end position="67"/>
    </location>
</feature>
<feature type="transmembrane region" description="Helical" evidence="2">
    <location>
        <begin position="253"/>
        <end position="275"/>
    </location>
</feature>
<name>A0A0G4HRB4_9ALVE</name>
<keyword evidence="2" id="KW-0472">Membrane</keyword>
<evidence type="ECO:0000256" key="2">
    <source>
        <dbReference type="SAM" id="Phobius"/>
    </source>
</evidence>